<dbReference type="GO" id="GO:0046872">
    <property type="term" value="F:metal ion binding"/>
    <property type="evidence" value="ECO:0007669"/>
    <property type="project" value="UniProtKB-KW"/>
</dbReference>
<keyword evidence="3 10" id="KW-0378">Hydrolase</keyword>
<keyword evidence="11" id="KW-1185">Reference proteome</keyword>
<sequence length="195" mass="22856">MNIERCSWANTSEYEMKYHDNEWGVPTYDDKVLFEFLILEGQQAGLSWQTILKRREGMREAYYNFDPERLITLTDVDIEKLLKDNRIIKNRLKVNSVVNNAKCYFKVIEEYGSLSNFLWSFVDGKPVVNHYKTISEVPASTQLSDQISKELKKIGFKFVGSTIIYAFMQAVGMVNDHLISCFRHSEVWSNKRLLF</sequence>
<evidence type="ECO:0000256" key="6">
    <source>
        <dbReference type="ARBA" id="ARBA00052558"/>
    </source>
</evidence>
<evidence type="ECO:0000256" key="1">
    <source>
        <dbReference type="ARBA" id="ARBA00022723"/>
    </source>
</evidence>
<keyword evidence="4 9" id="KW-0862">Zinc</keyword>
<evidence type="ECO:0000256" key="9">
    <source>
        <dbReference type="PIRSR" id="PIRSR605019-1"/>
    </source>
</evidence>
<dbReference type="Proteomes" id="UP000289841">
    <property type="component" value="Chromosome"/>
</dbReference>
<dbReference type="InterPro" id="IPR005019">
    <property type="entry name" value="Adenine_glyco"/>
</dbReference>
<dbReference type="KEGG" id="aaxa:NCTC10138_00388"/>
<protein>
    <recommendedName>
        <fullName evidence="8">DNA-3-methyladenine glycosylase I</fullName>
        <ecNumber evidence="8">3.2.2.20</ecNumber>
    </recommendedName>
</protein>
<reference evidence="10 11" key="1">
    <citation type="submission" date="2019-01" db="EMBL/GenBank/DDBJ databases">
        <authorList>
            <consortium name="Pathogen Informatics"/>
        </authorList>
    </citation>
    <scope>NUCLEOTIDE SEQUENCE [LARGE SCALE GENOMIC DNA]</scope>
    <source>
        <strain evidence="10 11">NCTC10138</strain>
    </source>
</reference>
<dbReference type="PANTHER" id="PTHR30037">
    <property type="entry name" value="DNA-3-METHYLADENINE GLYCOSYLASE 1"/>
    <property type="match status" value="1"/>
</dbReference>
<accession>A0A449BC62</accession>
<name>A0A449BC62_HAPAX</name>
<dbReference type="Gene3D" id="1.10.340.30">
    <property type="entry name" value="Hypothetical protein, domain 2"/>
    <property type="match status" value="1"/>
</dbReference>
<organism evidence="10 11">
    <name type="scientific">Haploplasma axanthum</name>
    <name type="common">Acholeplasma axanthum</name>
    <dbReference type="NCBI Taxonomy" id="29552"/>
    <lineage>
        <taxon>Bacteria</taxon>
        <taxon>Bacillati</taxon>
        <taxon>Mycoplasmatota</taxon>
        <taxon>Mollicutes</taxon>
        <taxon>Acholeplasmatales</taxon>
        <taxon>Acholeplasmataceae</taxon>
        <taxon>Haploplasma</taxon>
    </lineage>
</organism>
<dbReference type="GO" id="GO:0008725">
    <property type="term" value="F:DNA-3-methyladenine glycosylase activity"/>
    <property type="evidence" value="ECO:0007669"/>
    <property type="project" value="UniProtKB-EC"/>
</dbReference>
<evidence type="ECO:0000256" key="7">
    <source>
        <dbReference type="ARBA" id="ARBA00057608"/>
    </source>
</evidence>
<proteinExistence type="predicted"/>
<dbReference type="STRING" id="1278311.GCA_000428705_01542"/>
<dbReference type="GO" id="GO:0006284">
    <property type="term" value="P:base-excision repair"/>
    <property type="evidence" value="ECO:0007669"/>
    <property type="project" value="InterPro"/>
</dbReference>
<gene>
    <name evidence="10" type="primary">tag</name>
    <name evidence="10" type="ORF">NCTC10138_00388</name>
</gene>
<dbReference type="Pfam" id="PF03352">
    <property type="entry name" value="Adenine_glyco"/>
    <property type="match status" value="1"/>
</dbReference>
<dbReference type="SUPFAM" id="SSF48150">
    <property type="entry name" value="DNA-glycosylase"/>
    <property type="match status" value="1"/>
</dbReference>
<evidence type="ECO:0000313" key="11">
    <source>
        <dbReference type="Proteomes" id="UP000289841"/>
    </source>
</evidence>
<dbReference type="PANTHER" id="PTHR30037:SF4">
    <property type="entry name" value="DNA-3-METHYLADENINE GLYCOSYLASE I"/>
    <property type="match status" value="1"/>
</dbReference>
<comment type="catalytic activity">
    <reaction evidence="6">
        <text>Hydrolysis of alkylated DNA, releasing 3-methyladenine.</text>
        <dbReference type="EC" id="3.2.2.20"/>
    </reaction>
</comment>
<comment type="function">
    <text evidence="7">Hydrolysis of the deoxyribose N-glycosidic bond to excise 3-methyladenine from the damaged DNA polymer formed by alkylation lesions.</text>
</comment>
<evidence type="ECO:0000256" key="8">
    <source>
        <dbReference type="ARBA" id="ARBA00066766"/>
    </source>
</evidence>
<feature type="binding site" evidence="9">
    <location>
        <position position="6"/>
    </location>
    <ligand>
        <name>Zn(2+)</name>
        <dbReference type="ChEBI" id="CHEBI:29105"/>
    </ligand>
</feature>
<evidence type="ECO:0000256" key="4">
    <source>
        <dbReference type="ARBA" id="ARBA00022833"/>
    </source>
</evidence>
<evidence type="ECO:0000313" key="10">
    <source>
        <dbReference type="EMBL" id="VEU80034.1"/>
    </source>
</evidence>
<feature type="binding site" evidence="9">
    <location>
        <position position="181"/>
    </location>
    <ligand>
        <name>Zn(2+)</name>
        <dbReference type="ChEBI" id="CHEBI:29105"/>
    </ligand>
</feature>
<dbReference type="AlphaFoldDB" id="A0A449BC62"/>
<dbReference type="OrthoDB" id="9807664at2"/>
<evidence type="ECO:0000256" key="5">
    <source>
        <dbReference type="ARBA" id="ARBA00023204"/>
    </source>
</evidence>
<feature type="binding site" evidence="9">
    <location>
        <position position="19"/>
    </location>
    <ligand>
        <name>Zn(2+)</name>
        <dbReference type="ChEBI" id="CHEBI:29105"/>
    </ligand>
</feature>
<dbReference type="EC" id="3.2.2.20" evidence="8"/>
<dbReference type="FunFam" id="1.10.340.30:FF:000009">
    <property type="entry name" value="DNA-3-methyladenine glycosylase I"/>
    <property type="match status" value="1"/>
</dbReference>
<keyword evidence="5" id="KW-0234">DNA repair</keyword>
<dbReference type="InterPro" id="IPR052891">
    <property type="entry name" value="DNA-3mA_glycosylase"/>
</dbReference>
<keyword evidence="1 9" id="KW-0479">Metal-binding</keyword>
<dbReference type="InterPro" id="IPR011257">
    <property type="entry name" value="DNA_glycosylase"/>
</dbReference>
<evidence type="ECO:0000256" key="3">
    <source>
        <dbReference type="ARBA" id="ARBA00022801"/>
    </source>
</evidence>
<evidence type="ECO:0000256" key="2">
    <source>
        <dbReference type="ARBA" id="ARBA00022763"/>
    </source>
</evidence>
<keyword evidence="10" id="KW-0326">Glycosidase</keyword>
<dbReference type="EMBL" id="LR215048">
    <property type="protein sequence ID" value="VEU80034.1"/>
    <property type="molecule type" value="Genomic_DNA"/>
</dbReference>
<keyword evidence="2" id="KW-0227">DNA damage</keyword>
<feature type="binding site" evidence="9">
    <location>
        <position position="177"/>
    </location>
    <ligand>
        <name>Zn(2+)</name>
        <dbReference type="ChEBI" id="CHEBI:29105"/>
    </ligand>
</feature>